<dbReference type="EMBL" id="JAJSPL020000032">
    <property type="protein sequence ID" value="KAK7736714.1"/>
    <property type="molecule type" value="Genomic_DNA"/>
</dbReference>
<keyword evidence="2" id="KW-0808">Transferase</keyword>
<dbReference type="PANTHER" id="PTHR43712">
    <property type="entry name" value="PUTATIVE (AFU_ORTHOLOGUE AFUA_4G14580)-RELATED"/>
    <property type="match status" value="1"/>
</dbReference>
<keyword evidence="1" id="KW-0489">Methyltransferase</keyword>
<dbReference type="AlphaFoldDB" id="A0AAN9U2H7"/>
<dbReference type="SUPFAM" id="SSF46785">
    <property type="entry name" value="Winged helix' DNA-binding domain"/>
    <property type="match status" value="1"/>
</dbReference>
<evidence type="ECO:0000256" key="4">
    <source>
        <dbReference type="SAM" id="MobiDB-lite"/>
    </source>
</evidence>
<keyword evidence="3" id="KW-0949">S-adenosyl-L-methionine</keyword>
<dbReference type="InterPro" id="IPR001077">
    <property type="entry name" value="COMT_C"/>
</dbReference>
<evidence type="ECO:0000259" key="5">
    <source>
        <dbReference type="Pfam" id="PF00891"/>
    </source>
</evidence>
<dbReference type="Pfam" id="PF00891">
    <property type="entry name" value="Methyltransf_2"/>
    <property type="match status" value="1"/>
</dbReference>
<comment type="caution">
    <text evidence="6">The sequence shown here is derived from an EMBL/GenBank/DDBJ whole genome shotgun (WGS) entry which is preliminary data.</text>
</comment>
<organism evidence="6 7">
    <name type="scientific">Cytospora paraplurivora</name>
    <dbReference type="NCBI Taxonomy" id="2898453"/>
    <lineage>
        <taxon>Eukaryota</taxon>
        <taxon>Fungi</taxon>
        <taxon>Dikarya</taxon>
        <taxon>Ascomycota</taxon>
        <taxon>Pezizomycotina</taxon>
        <taxon>Sordariomycetes</taxon>
        <taxon>Sordariomycetidae</taxon>
        <taxon>Diaporthales</taxon>
        <taxon>Cytosporaceae</taxon>
        <taxon>Cytospora</taxon>
    </lineage>
</organism>
<gene>
    <name evidence="6" type="ORF">SLS53_006924</name>
</gene>
<accession>A0AAN9U2H7</accession>
<dbReference type="InterPro" id="IPR016461">
    <property type="entry name" value="COMT-like"/>
</dbReference>
<dbReference type="GO" id="GO:0008171">
    <property type="term" value="F:O-methyltransferase activity"/>
    <property type="evidence" value="ECO:0007669"/>
    <property type="project" value="InterPro"/>
</dbReference>
<dbReference type="GO" id="GO:0032259">
    <property type="term" value="P:methylation"/>
    <property type="evidence" value="ECO:0007669"/>
    <property type="project" value="UniProtKB-KW"/>
</dbReference>
<feature type="region of interest" description="Disordered" evidence="4">
    <location>
        <begin position="27"/>
        <end position="48"/>
    </location>
</feature>
<dbReference type="SUPFAM" id="SSF53335">
    <property type="entry name" value="S-adenosyl-L-methionine-dependent methyltransferases"/>
    <property type="match status" value="1"/>
</dbReference>
<dbReference type="InterPro" id="IPR029063">
    <property type="entry name" value="SAM-dependent_MTases_sf"/>
</dbReference>
<evidence type="ECO:0000313" key="6">
    <source>
        <dbReference type="EMBL" id="KAK7736714.1"/>
    </source>
</evidence>
<feature type="domain" description="O-methyltransferase C-terminal" evidence="5">
    <location>
        <begin position="247"/>
        <end position="396"/>
    </location>
</feature>
<sequence>MPGPTSSSAPSPDQLDALAAQLTQAATRLRQSNNSSNGNGPRKEDLGAASAVADAGTAALRSLTTPKDRFLDLMLIPAAMGVLRVFLHWGALERIPRDCVTPISYAELAEQLGAEVGLLRRLAWTLVAAGFLRQVGTDQVVNTPNSVVLVDNPTLKGVLDVVSHQVSAAMVFPKYFERYGRIEPTQQRGSPWTFSRGQPDKTIWEIMQQDPDEVEGFAKSMRVSSRLYPIPGPYDFSWIVDHPVEDKSRPLLVDVGGSDGEVLLSILRNTTGLPPERCVLQDLPHVLDNVAMTRQEEEIKTLKKVPIDFFKEEPVRGALVYQIRRTLHDYADADALNILRLVAKAMAPDSRLLIVELIMSNPPTPFAAAVDLFMCITAGKERTIEMYERLTADAGLRITRVVPGKTSEMGVLECMKV</sequence>
<dbReference type="InterPro" id="IPR036388">
    <property type="entry name" value="WH-like_DNA-bd_sf"/>
</dbReference>
<dbReference type="Proteomes" id="UP001320245">
    <property type="component" value="Unassembled WGS sequence"/>
</dbReference>
<name>A0AAN9U2H7_9PEZI</name>
<protein>
    <recommendedName>
        <fullName evidence="5">O-methyltransferase C-terminal domain-containing protein</fullName>
    </recommendedName>
</protein>
<keyword evidence="7" id="KW-1185">Reference proteome</keyword>
<evidence type="ECO:0000256" key="1">
    <source>
        <dbReference type="ARBA" id="ARBA00022603"/>
    </source>
</evidence>
<dbReference type="PANTHER" id="PTHR43712:SF8">
    <property type="entry name" value="O-METHYLTRANSFERASE AF390-400"/>
    <property type="match status" value="1"/>
</dbReference>
<proteinExistence type="predicted"/>
<reference evidence="6 7" key="1">
    <citation type="journal article" date="2023" name="PLoS ONE">
        <title>Cytospora paraplurivora sp. nov. isolated from orchards with fruit tree decline syndrome in Ontario, Canada.</title>
        <authorList>
            <person name="Ilyukhin E."/>
            <person name="Nguyen H.D.T."/>
            <person name="Castle A.J."/>
            <person name="Ellouze W."/>
        </authorList>
    </citation>
    <scope>NUCLEOTIDE SEQUENCE [LARGE SCALE GENOMIC DNA]</scope>
    <source>
        <strain evidence="6 7">FDS-564</strain>
    </source>
</reference>
<dbReference type="Gene3D" id="3.40.50.150">
    <property type="entry name" value="Vaccinia Virus protein VP39"/>
    <property type="match status" value="1"/>
</dbReference>
<evidence type="ECO:0000256" key="3">
    <source>
        <dbReference type="ARBA" id="ARBA00022691"/>
    </source>
</evidence>
<evidence type="ECO:0000313" key="7">
    <source>
        <dbReference type="Proteomes" id="UP001320245"/>
    </source>
</evidence>
<evidence type="ECO:0000256" key="2">
    <source>
        <dbReference type="ARBA" id="ARBA00022679"/>
    </source>
</evidence>
<dbReference type="Gene3D" id="1.10.10.10">
    <property type="entry name" value="Winged helix-like DNA-binding domain superfamily/Winged helix DNA-binding domain"/>
    <property type="match status" value="1"/>
</dbReference>
<dbReference type="InterPro" id="IPR036390">
    <property type="entry name" value="WH_DNA-bd_sf"/>
</dbReference>
<dbReference type="PROSITE" id="PS51683">
    <property type="entry name" value="SAM_OMT_II"/>
    <property type="match status" value="1"/>
</dbReference>